<reference evidence="1 2" key="1">
    <citation type="submission" date="2020-08" db="EMBL/GenBank/DDBJ databases">
        <title>Genomic Encyclopedia of Type Strains, Phase IV (KMG-IV): sequencing the most valuable type-strain genomes for metagenomic binning, comparative biology and taxonomic classification.</title>
        <authorList>
            <person name="Goeker M."/>
        </authorList>
    </citation>
    <scope>NUCLEOTIDE SEQUENCE [LARGE SCALE GENOMIC DNA]</scope>
    <source>
        <strain evidence="1 2">DSM 2163</strain>
    </source>
</reference>
<accession>A0A840ZQH1</accession>
<protein>
    <submittedName>
        <fullName evidence="1">Uncharacterized protein</fullName>
    </submittedName>
</protein>
<gene>
    <name evidence="1" type="ORF">HNR00_004017</name>
</gene>
<organism evidence="1 2">
    <name type="scientific">Methylorubrum rhodinum</name>
    <dbReference type="NCBI Taxonomy" id="29428"/>
    <lineage>
        <taxon>Bacteria</taxon>
        <taxon>Pseudomonadati</taxon>
        <taxon>Pseudomonadota</taxon>
        <taxon>Alphaproteobacteria</taxon>
        <taxon>Hyphomicrobiales</taxon>
        <taxon>Methylobacteriaceae</taxon>
        <taxon>Methylorubrum</taxon>
    </lineage>
</organism>
<name>A0A840ZQH1_9HYPH</name>
<dbReference type="Proteomes" id="UP000583454">
    <property type="component" value="Unassembled WGS sequence"/>
</dbReference>
<proteinExistence type="predicted"/>
<sequence>MLTARTEARELVLQIAGPLRLGENVKGALARVARTTGLTDRRVRGICTARRARSPRSRWIA</sequence>
<dbReference type="EMBL" id="JACHOP010000021">
    <property type="protein sequence ID" value="MBB5759285.1"/>
    <property type="molecule type" value="Genomic_DNA"/>
</dbReference>
<evidence type="ECO:0000313" key="2">
    <source>
        <dbReference type="Proteomes" id="UP000583454"/>
    </source>
</evidence>
<dbReference type="AlphaFoldDB" id="A0A840ZQH1"/>
<dbReference type="RefSeq" id="WP_183572180.1">
    <property type="nucleotide sequence ID" value="NZ_JACHOP010000021.1"/>
</dbReference>
<evidence type="ECO:0000313" key="1">
    <source>
        <dbReference type="EMBL" id="MBB5759285.1"/>
    </source>
</evidence>
<keyword evidence="2" id="KW-1185">Reference proteome</keyword>
<comment type="caution">
    <text evidence="1">The sequence shown here is derived from an EMBL/GenBank/DDBJ whole genome shotgun (WGS) entry which is preliminary data.</text>
</comment>